<evidence type="ECO:0000313" key="2">
    <source>
        <dbReference type="Proteomes" id="UP000092445"/>
    </source>
</evidence>
<keyword evidence="2" id="KW-1185">Reference proteome</keyword>
<proteinExistence type="predicted"/>
<organism evidence="1 2">
    <name type="scientific">Glossina pallidipes</name>
    <name type="common">Tsetse fly</name>
    <dbReference type="NCBI Taxonomy" id="7398"/>
    <lineage>
        <taxon>Eukaryota</taxon>
        <taxon>Metazoa</taxon>
        <taxon>Ecdysozoa</taxon>
        <taxon>Arthropoda</taxon>
        <taxon>Hexapoda</taxon>
        <taxon>Insecta</taxon>
        <taxon>Pterygota</taxon>
        <taxon>Neoptera</taxon>
        <taxon>Endopterygota</taxon>
        <taxon>Diptera</taxon>
        <taxon>Brachycera</taxon>
        <taxon>Muscomorpha</taxon>
        <taxon>Hippoboscoidea</taxon>
        <taxon>Glossinidae</taxon>
        <taxon>Glossina</taxon>
    </lineage>
</organism>
<dbReference type="VEuPathDB" id="VectorBase:GPAI011631"/>
<dbReference type="Proteomes" id="UP000092445">
    <property type="component" value="Unassembled WGS sequence"/>
</dbReference>
<reference evidence="2" key="1">
    <citation type="submission" date="2014-03" db="EMBL/GenBank/DDBJ databases">
        <authorList>
            <person name="Aksoy S."/>
            <person name="Warren W."/>
            <person name="Wilson R.K."/>
        </authorList>
    </citation>
    <scope>NUCLEOTIDE SEQUENCE [LARGE SCALE GENOMIC DNA]</scope>
    <source>
        <strain evidence="2">IAEA</strain>
    </source>
</reference>
<reference evidence="1" key="2">
    <citation type="submission" date="2020-05" db="UniProtKB">
        <authorList>
            <consortium name="EnsemblMetazoa"/>
        </authorList>
    </citation>
    <scope>IDENTIFICATION</scope>
    <source>
        <strain evidence="1">IAEA</strain>
    </source>
</reference>
<protein>
    <submittedName>
        <fullName evidence="1">Uncharacterized protein</fullName>
    </submittedName>
</protein>
<dbReference type="AlphaFoldDB" id="A0A1A9ZDT9"/>
<dbReference type="EnsemblMetazoa" id="GPAI011631-RA">
    <property type="protein sequence ID" value="GPAI011631-PA"/>
    <property type="gene ID" value="GPAI011631"/>
</dbReference>
<sequence length="342" mass="38406">MTSMQELIKLQTTTGGTIQRIIRNYKKDPVDRKGKTSYYHEKHRILSELWDAFETTDGKLRILAEDQTNIEYFDSQYYEQVQALTNEYLKIFSKEAKHHEPPHKQVILPNDGIGANAAAINKTGHGLIGKFNARSTALKRVLAGPEKISPNKPQQFYTVRIDTINKLWSQVEDLYDQIWEQVSDPLMNGLDQDNHDQLQSMLSAGCKHQSKTPFLVSPSQLNSCDILAQDSFIIISSSTVFLKKAVIAHVTAAPTHDIPQHEETLPVLLTIQISLSKSNKDTCYLNGTTGAANININPSEIPTRPALTTAVQAISSLITDQDRKLEKENQIVTVEIIIIFIL</sequence>
<dbReference type="STRING" id="7398.A0A1A9ZDT9"/>
<evidence type="ECO:0000313" key="1">
    <source>
        <dbReference type="EnsemblMetazoa" id="GPAI011631-PA"/>
    </source>
</evidence>
<name>A0A1A9ZDT9_GLOPL</name>
<accession>A0A1A9ZDT9</accession>